<proteinExistence type="predicted"/>
<feature type="signal peptide" evidence="1">
    <location>
        <begin position="1"/>
        <end position="19"/>
    </location>
</feature>
<gene>
    <name evidence="2" type="ORF">DFR46_2910</name>
</gene>
<comment type="caution">
    <text evidence="2">The sequence shown here is derived from an EMBL/GenBank/DDBJ whole genome shotgun (WGS) entry which is preliminary data.</text>
</comment>
<organism evidence="2 3">
    <name type="scientific">Parasphingopyxis lamellibrachiae</name>
    <dbReference type="NCBI Taxonomy" id="680125"/>
    <lineage>
        <taxon>Bacteria</taxon>
        <taxon>Pseudomonadati</taxon>
        <taxon>Pseudomonadota</taxon>
        <taxon>Alphaproteobacteria</taxon>
        <taxon>Sphingomonadales</taxon>
        <taxon>Sphingomonadaceae</taxon>
        <taxon>Parasphingopyxis</taxon>
    </lineage>
</organism>
<dbReference type="EMBL" id="QRDP01000006">
    <property type="protein sequence ID" value="RED12666.1"/>
    <property type="molecule type" value="Genomic_DNA"/>
</dbReference>
<evidence type="ECO:0008006" key="4">
    <source>
        <dbReference type="Google" id="ProtNLM"/>
    </source>
</evidence>
<evidence type="ECO:0000313" key="2">
    <source>
        <dbReference type="EMBL" id="RED12666.1"/>
    </source>
</evidence>
<feature type="chain" id="PRO_5017736862" description="Outer membrane lipoprotein-sorting protein" evidence="1">
    <location>
        <begin position="20"/>
        <end position="205"/>
    </location>
</feature>
<evidence type="ECO:0000313" key="3">
    <source>
        <dbReference type="Proteomes" id="UP000256310"/>
    </source>
</evidence>
<keyword evidence="1" id="KW-0732">Signal</keyword>
<protein>
    <recommendedName>
        <fullName evidence="4">Outer membrane lipoprotein-sorting protein</fullName>
    </recommendedName>
</protein>
<dbReference type="Proteomes" id="UP000256310">
    <property type="component" value="Unassembled WGS sequence"/>
</dbReference>
<accession>A0A3D9FAH7</accession>
<dbReference type="RefSeq" id="WP_147297704.1">
    <property type="nucleotide sequence ID" value="NZ_QRDP01000006.1"/>
</dbReference>
<dbReference type="AlphaFoldDB" id="A0A3D9FAH7"/>
<reference evidence="2 3" key="1">
    <citation type="submission" date="2018-07" db="EMBL/GenBank/DDBJ databases">
        <title>Genomic Encyclopedia of Type Strains, Phase IV (KMG-IV): sequencing the most valuable type-strain genomes for metagenomic binning, comparative biology and taxonomic classification.</title>
        <authorList>
            <person name="Goeker M."/>
        </authorList>
    </citation>
    <scope>NUCLEOTIDE SEQUENCE [LARGE SCALE GENOMIC DNA]</scope>
    <source>
        <strain evidence="2 3">DSM 26725</strain>
    </source>
</reference>
<keyword evidence="3" id="KW-1185">Reference proteome</keyword>
<name>A0A3D9FAH7_9SPHN</name>
<sequence>MNYATVLILAAFAVSCASLGPNQQYHGAANLDALAQAHSLIQDYRQTNPNFRSLDAEVQASGGYALHIVQFRPGSGFDFDGYVITRARPSNGFLIKHFTSEFGVDHWQSIENSDLSRLIVEVLNNPIDLNNADLMSSDAQIVYLAQRLPNGEISESAVVNPMAINLYTNNTDNLELRNPVSEIETMKISTLNDIIIELSAATELQ</sequence>
<evidence type="ECO:0000256" key="1">
    <source>
        <dbReference type="SAM" id="SignalP"/>
    </source>
</evidence>